<evidence type="ECO:0000256" key="1">
    <source>
        <dbReference type="ARBA" id="ARBA00008027"/>
    </source>
</evidence>
<dbReference type="Proteomes" id="UP000528322">
    <property type="component" value="Unassembled WGS sequence"/>
</dbReference>
<reference evidence="3 4" key="1">
    <citation type="submission" date="2020-08" db="EMBL/GenBank/DDBJ databases">
        <title>Genomic Encyclopedia of Type Strains, Phase IV (KMG-IV): sequencing the most valuable type-strain genomes for metagenomic binning, comparative biology and taxonomic classification.</title>
        <authorList>
            <person name="Goeker M."/>
        </authorList>
    </citation>
    <scope>NUCLEOTIDE SEQUENCE [LARGE SCALE GENOMIC DNA]</scope>
    <source>
        <strain evidence="3 4">DSM 22071</strain>
    </source>
</reference>
<keyword evidence="4" id="KW-1185">Reference proteome</keyword>
<dbReference type="RefSeq" id="WP_183730601.1">
    <property type="nucleotide sequence ID" value="NZ_JACHID010000004.1"/>
</dbReference>
<evidence type="ECO:0000313" key="4">
    <source>
        <dbReference type="Proteomes" id="UP000528322"/>
    </source>
</evidence>
<sequence length="88" mass="10083">MEFRVNQRVRVSRDVRNDGTCSSCKSGCIVARAGDEGFVREVSEFLFRPAIMVHFLERNAVLGFREDELEIVEDYDPDAGEWRKVVGD</sequence>
<dbReference type="AlphaFoldDB" id="A0A7W7Y3V4"/>
<dbReference type="Pfam" id="PF04319">
    <property type="entry name" value="NifZ"/>
    <property type="match status" value="1"/>
</dbReference>
<keyword evidence="2" id="KW-0535">Nitrogen fixation</keyword>
<evidence type="ECO:0000256" key="2">
    <source>
        <dbReference type="ARBA" id="ARBA00023231"/>
    </source>
</evidence>
<dbReference type="GO" id="GO:0009399">
    <property type="term" value="P:nitrogen fixation"/>
    <property type="evidence" value="ECO:0007669"/>
    <property type="project" value="InterPro"/>
</dbReference>
<name>A0A7W7Y3V4_9BACT</name>
<protein>
    <submittedName>
        <fullName evidence="3">Nitrogen fixation protein NifZ</fullName>
    </submittedName>
</protein>
<evidence type="ECO:0000313" key="3">
    <source>
        <dbReference type="EMBL" id="MBB5021611.1"/>
    </source>
</evidence>
<gene>
    <name evidence="3" type="ORF">HNR37_000923</name>
</gene>
<dbReference type="EMBL" id="JACHID010000004">
    <property type="protein sequence ID" value="MBB5021611.1"/>
    <property type="molecule type" value="Genomic_DNA"/>
</dbReference>
<proteinExistence type="inferred from homology"/>
<accession>A0A7W7Y3V4</accession>
<dbReference type="InterPro" id="IPR007415">
    <property type="entry name" value="Nitrogenase_MoFe_mat_NifZ"/>
</dbReference>
<comment type="caution">
    <text evidence="3">The sequence shown here is derived from an EMBL/GenBank/DDBJ whole genome shotgun (WGS) entry which is preliminary data.</text>
</comment>
<comment type="similarity">
    <text evidence="1">Belongs to the NifZ family.</text>
</comment>
<organism evidence="3 4">
    <name type="scientific">Desulfurispira natronophila</name>
    <dbReference type="NCBI Taxonomy" id="682562"/>
    <lineage>
        <taxon>Bacteria</taxon>
        <taxon>Pseudomonadati</taxon>
        <taxon>Chrysiogenota</taxon>
        <taxon>Chrysiogenia</taxon>
        <taxon>Chrysiogenales</taxon>
        <taxon>Chrysiogenaceae</taxon>
        <taxon>Desulfurispira</taxon>
    </lineage>
</organism>